<proteinExistence type="predicted"/>
<accession>A0A5A7SHL5</accession>
<comment type="caution">
    <text evidence="2">The sequence shown here is derived from an EMBL/GenBank/DDBJ whole genome shotgun (WGS) entry which is preliminary data.</text>
</comment>
<organism evidence="2 3">
    <name type="scientific">Antrihabitans cavernicola</name>
    <dbReference type="NCBI Taxonomy" id="2495913"/>
    <lineage>
        <taxon>Bacteria</taxon>
        <taxon>Bacillati</taxon>
        <taxon>Actinomycetota</taxon>
        <taxon>Actinomycetes</taxon>
        <taxon>Mycobacteriales</taxon>
        <taxon>Nocardiaceae</taxon>
        <taxon>Antrihabitans</taxon>
    </lineage>
</organism>
<protein>
    <recommendedName>
        <fullName evidence="4">Ig-like domain-containing protein</fullName>
    </recommendedName>
</protein>
<keyword evidence="3" id="KW-1185">Reference proteome</keyword>
<dbReference type="OrthoDB" id="495539at2"/>
<evidence type="ECO:0008006" key="4">
    <source>
        <dbReference type="Google" id="ProtNLM"/>
    </source>
</evidence>
<feature type="chain" id="PRO_5023067897" description="Ig-like domain-containing protein" evidence="1">
    <location>
        <begin position="26"/>
        <end position="145"/>
    </location>
</feature>
<evidence type="ECO:0000313" key="3">
    <source>
        <dbReference type="Proteomes" id="UP000322244"/>
    </source>
</evidence>
<evidence type="ECO:0000256" key="1">
    <source>
        <dbReference type="SAM" id="SignalP"/>
    </source>
</evidence>
<gene>
    <name evidence="2" type="ORF">FOY51_05985</name>
</gene>
<reference evidence="2 3" key="1">
    <citation type="submission" date="2019-07" db="EMBL/GenBank/DDBJ databases">
        <title>Rhodococcus cavernicolus sp. nov., isolated from a cave.</title>
        <authorList>
            <person name="Lee S.D."/>
        </authorList>
    </citation>
    <scope>NUCLEOTIDE SEQUENCE [LARGE SCALE GENOMIC DNA]</scope>
    <source>
        <strain evidence="2 3">C1-24</strain>
    </source>
</reference>
<keyword evidence="1" id="KW-0732">Signal</keyword>
<evidence type="ECO:0000313" key="2">
    <source>
        <dbReference type="EMBL" id="KAA0024103.1"/>
    </source>
</evidence>
<dbReference type="Proteomes" id="UP000322244">
    <property type="component" value="Unassembled WGS sequence"/>
</dbReference>
<feature type="signal peptide" evidence="1">
    <location>
        <begin position="1"/>
        <end position="25"/>
    </location>
</feature>
<dbReference type="EMBL" id="VLNY01000002">
    <property type="protein sequence ID" value="KAA0024103.1"/>
    <property type="molecule type" value="Genomic_DNA"/>
</dbReference>
<dbReference type="RefSeq" id="WP_149429263.1">
    <property type="nucleotide sequence ID" value="NZ_VLNY01000002.1"/>
</dbReference>
<sequence>MKYTLIAAAATTALAAAVFAGPAQAHPGGPQFDYDHFQSPSGNISCQIFDGSQVRCDIVDYTFTPPQEPDGGCGASGFGHSVVLDADGARFICAGDTVADPTAPVLDYDETTGVGGVECYSTSDYLFCSAGDHSFQLARDWYSFL</sequence>
<name>A0A5A7SHL5_9NOCA</name>
<dbReference type="AlphaFoldDB" id="A0A5A7SHL5"/>